<evidence type="ECO:0000313" key="3">
    <source>
        <dbReference type="EMBL" id="KAK3940250.1"/>
    </source>
</evidence>
<evidence type="ECO:0000259" key="2">
    <source>
        <dbReference type="Pfam" id="PF25543"/>
    </source>
</evidence>
<gene>
    <name evidence="3" type="ORF">QBC46DRAFT_385688</name>
</gene>
<sequence>MAVDIMEELAARLEAFRAQDDEKIEWIKTIHAQLTKVTQNYHDISKDLKREQLAGRFTQEEAEEWKRQFLDLQQAVERSSFVLVVIDADADAYMFKHEYYSSPDGGRKAALDLRTSIQDYLRKTMPDLVNLPIVVKAFANADGLSYVLIKSKIITSANMLWDFAKGFSQTCELFDFVLVGSGKDRADKKIKGIFKQFVENPTCRHVIFGACHDNGYVRLLEEYAVDNAVAERVTLVHSFDIGKEFASLKFKSTKMDGVFHGKPLESVKSPLSSSLLSAQVQDGRTGTSLTWAARAEAAKSVDKAKATVSLKAKDLPPGAVLVNADGQRVDAELTQPSQNGVDGWHHKTKVAGIKYCRAYHLLGGCKGGCGYSHGPLSEEEKLVYRNRLRREVCHVGVQCLDPRCFYGHSCSCKQSKCIFPAVMHSIDASTAGIRMGP</sequence>
<feature type="domain" description="DUF7923" evidence="1">
    <location>
        <begin position="77"/>
        <end position="259"/>
    </location>
</feature>
<dbReference type="PANTHER" id="PTHR37543:SF1">
    <property type="entry name" value="CCCH ZINC FINGER DNA BINDING PROTEIN (AFU_ORTHOLOGUE AFUA_5G12760)"/>
    <property type="match status" value="1"/>
</dbReference>
<dbReference type="InterPro" id="IPR057654">
    <property type="entry name" value="Znf-CCCH_tandem"/>
</dbReference>
<dbReference type="Pfam" id="PF25543">
    <property type="entry name" value="zf-CCCH_tandem"/>
    <property type="match status" value="1"/>
</dbReference>
<protein>
    <recommendedName>
        <fullName evidence="5">C3H1-type domain-containing protein</fullName>
    </recommendedName>
</protein>
<evidence type="ECO:0000313" key="4">
    <source>
        <dbReference type="Proteomes" id="UP001303473"/>
    </source>
</evidence>
<dbReference type="InterPro" id="IPR057683">
    <property type="entry name" value="DUF7923"/>
</dbReference>
<comment type="caution">
    <text evidence="3">The sequence shown here is derived from an EMBL/GenBank/DDBJ whole genome shotgun (WGS) entry which is preliminary data.</text>
</comment>
<name>A0AAN6S4L1_9PEZI</name>
<feature type="domain" description="Tandem CCCH zinc finger" evidence="2">
    <location>
        <begin position="385"/>
        <end position="428"/>
    </location>
</feature>
<dbReference type="EMBL" id="MU853798">
    <property type="protein sequence ID" value="KAK3940250.1"/>
    <property type="molecule type" value="Genomic_DNA"/>
</dbReference>
<evidence type="ECO:0008006" key="5">
    <source>
        <dbReference type="Google" id="ProtNLM"/>
    </source>
</evidence>
<organism evidence="3 4">
    <name type="scientific">Diplogelasinospora grovesii</name>
    <dbReference type="NCBI Taxonomy" id="303347"/>
    <lineage>
        <taxon>Eukaryota</taxon>
        <taxon>Fungi</taxon>
        <taxon>Dikarya</taxon>
        <taxon>Ascomycota</taxon>
        <taxon>Pezizomycotina</taxon>
        <taxon>Sordariomycetes</taxon>
        <taxon>Sordariomycetidae</taxon>
        <taxon>Sordariales</taxon>
        <taxon>Diplogelasinosporaceae</taxon>
        <taxon>Diplogelasinospora</taxon>
    </lineage>
</organism>
<keyword evidence="4" id="KW-1185">Reference proteome</keyword>
<proteinExistence type="predicted"/>
<dbReference type="Pfam" id="PF25540">
    <property type="entry name" value="DUF7923"/>
    <property type="match status" value="1"/>
</dbReference>
<evidence type="ECO:0000259" key="1">
    <source>
        <dbReference type="Pfam" id="PF25540"/>
    </source>
</evidence>
<accession>A0AAN6S4L1</accession>
<dbReference type="Proteomes" id="UP001303473">
    <property type="component" value="Unassembled WGS sequence"/>
</dbReference>
<reference evidence="4" key="1">
    <citation type="journal article" date="2023" name="Mol. Phylogenet. Evol.">
        <title>Genome-scale phylogeny and comparative genomics of the fungal order Sordariales.</title>
        <authorList>
            <person name="Hensen N."/>
            <person name="Bonometti L."/>
            <person name="Westerberg I."/>
            <person name="Brannstrom I.O."/>
            <person name="Guillou S."/>
            <person name="Cros-Aarteil S."/>
            <person name="Calhoun S."/>
            <person name="Haridas S."/>
            <person name="Kuo A."/>
            <person name="Mondo S."/>
            <person name="Pangilinan J."/>
            <person name="Riley R."/>
            <person name="LaButti K."/>
            <person name="Andreopoulos B."/>
            <person name="Lipzen A."/>
            <person name="Chen C."/>
            <person name="Yan M."/>
            <person name="Daum C."/>
            <person name="Ng V."/>
            <person name="Clum A."/>
            <person name="Steindorff A."/>
            <person name="Ohm R.A."/>
            <person name="Martin F."/>
            <person name="Silar P."/>
            <person name="Natvig D.O."/>
            <person name="Lalanne C."/>
            <person name="Gautier V."/>
            <person name="Ament-Velasquez S.L."/>
            <person name="Kruys A."/>
            <person name="Hutchinson M.I."/>
            <person name="Powell A.J."/>
            <person name="Barry K."/>
            <person name="Miller A.N."/>
            <person name="Grigoriev I.V."/>
            <person name="Debuchy R."/>
            <person name="Gladieux P."/>
            <person name="Hiltunen Thoren M."/>
            <person name="Johannesson H."/>
        </authorList>
    </citation>
    <scope>NUCLEOTIDE SEQUENCE [LARGE SCALE GENOMIC DNA]</scope>
    <source>
        <strain evidence="4">CBS 340.73</strain>
    </source>
</reference>
<dbReference type="PANTHER" id="PTHR37543">
    <property type="entry name" value="CCCH ZINC FINGER DNA BINDING PROTEIN (AFU_ORTHOLOGUE AFUA_5G12760)"/>
    <property type="match status" value="1"/>
</dbReference>
<dbReference type="AlphaFoldDB" id="A0AAN6S4L1"/>